<evidence type="ECO:0000256" key="1">
    <source>
        <dbReference type="SAM" id="MobiDB-lite"/>
    </source>
</evidence>
<keyword evidence="3" id="KW-1185">Reference proteome</keyword>
<gene>
    <name evidence="2" type="ORF">Tcan_09760</name>
</gene>
<dbReference type="EMBL" id="JPKZ01001747">
    <property type="protein sequence ID" value="KHN80411.1"/>
    <property type="molecule type" value="Genomic_DNA"/>
</dbReference>
<sequence length="171" mass="19163">MVDPLESSGTNARPRKHLAAKGSGPNISVAKFREIKFRNSNTRERGIRGSKVRRPNAKEPNIGTQKVQDRTSKDQQSATDKHPAPEGSRIKRPETFTGQKFRNEISLEQIAGDRRRIRGTNIHEPNFRGPLIGELNNQWQAASLSQLVAGRNVWLLCKNYGGESGISKRRP</sequence>
<dbReference type="AlphaFoldDB" id="A0A0B2VAB3"/>
<comment type="caution">
    <text evidence="2">The sequence shown here is derived from an EMBL/GenBank/DDBJ whole genome shotgun (WGS) entry which is preliminary data.</text>
</comment>
<proteinExistence type="predicted"/>
<protein>
    <submittedName>
        <fullName evidence="2">Uncharacterized protein</fullName>
    </submittedName>
</protein>
<evidence type="ECO:0000313" key="2">
    <source>
        <dbReference type="EMBL" id="KHN80411.1"/>
    </source>
</evidence>
<name>A0A0B2VAB3_TOXCA</name>
<evidence type="ECO:0000313" key="3">
    <source>
        <dbReference type="Proteomes" id="UP000031036"/>
    </source>
</evidence>
<feature type="compositionally biased region" description="Basic and acidic residues" evidence="1">
    <location>
        <begin position="31"/>
        <end position="47"/>
    </location>
</feature>
<accession>A0A0B2VAB3</accession>
<reference evidence="2 3" key="1">
    <citation type="submission" date="2014-11" db="EMBL/GenBank/DDBJ databases">
        <title>Genetic blueprint of the zoonotic pathogen Toxocara canis.</title>
        <authorList>
            <person name="Zhu X.-Q."/>
            <person name="Korhonen P.K."/>
            <person name="Cai H."/>
            <person name="Young N.D."/>
            <person name="Nejsum P."/>
            <person name="von Samson-Himmelstjerna G."/>
            <person name="Boag P.R."/>
            <person name="Tan P."/>
            <person name="Li Q."/>
            <person name="Min J."/>
            <person name="Yang Y."/>
            <person name="Wang X."/>
            <person name="Fang X."/>
            <person name="Hall R.S."/>
            <person name="Hofmann A."/>
            <person name="Sternberg P.W."/>
            <person name="Jex A.R."/>
            <person name="Gasser R.B."/>
        </authorList>
    </citation>
    <scope>NUCLEOTIDE SEQUENCE [LARGE SCALE GENOMIC DNA]</scope>
    <source>
        <strain evidence="2">PN_DK_2014</strain>
    </source>
</reference>
<dbReference type="Proteomes" id="UP000031036">
    <property type="component" value="Unassembled WGS sequence"/>
</dbReference>
<organism evidence="2 3">
    <name type="scientific">Toxocara canis</name>
    <name type="common">Canine roundworm</name>
    <dbReference type="NCBI Taxonomy" id="6265"/>
    <lineage>
        <taxon>Eukaryota</taxon>
        <taxon>Metazoa</taxon>
        <taxon>Ecdysozoa</taxon>
        <taxon>Nematoda</taxon>
        <taxon>Chromadorea</taxon>
        <taxon>Rhabditida</taxon>
        <taxon>Spirurina</taxon>
        <taxon>Ascaridomorpha</taxon>
        <taxon>Ascaridoidea</taxon>
        <taxon>Toxocaridae</taxon>
        <taxon>Toxocara</taxon>
    </lineage>
</organism>
<feature type="compositionally biased region" description="Basic and acidic residues" evidence="1">
    <location>
        <begin position="67"/>
        <end position="94"/>
    </location>
</feature>
<feature type="region of interest" description="Disordered" evidence="1">
    <location>
        <begin position="1"/>
        <end position="98"/>
    </location>
</feature>